<evidence type="ECO:0000256" key="8">
    <source>
        <dbReference type="ARBA" id="ARBA00022840"/>
    </source>
</evidence>
<dbReference type="GO" id="GO:0042802">
    <property type="term" value="F:identical protein binding"/>
    <property type="evidence" value="ECO:0007669"/>
    <property type="project" value="UniProtKB-ARBA"/>
</dbReference>
<dbReference type="FunFam" id="3.40.50.300:FF:001270">
    <property type="entry name" value="Thymidine kinase"/>
    <property type="match status" value="1"/>
</dbReference>
<name>A0A8I6TG67_CIMLE</name>
<evidence type="ECO:0000256" key="9">
    <source>
        <dbReference type="ARBA" id="ARBA00046642"/>
    </source>
</evidence>
<keyword evidence="8 13" id="KW-0067">ATP-binding</keyword>
<dbReference type="Gene3D" id="3.30.60.20">
    <property type="match status" value="1"/>
</dbReference>
<evidence type="ECO:0000256" key="13">
    <source>
        <dbReference type="RuleBase" id="RU000544"/>
    </source>
</evidence>
<keyword evidence="4" id="KW-0479">Metal-binding</keyword>
<dbReference type="RefSeq" id="XP_014254369.1">
    <property type="nucleotide sequence ID" value="XM_014398883.2"/>
</dbReference>
<dbReference type="AlphaFoldDB" id="A0A8I6TG67"/>
<dbReference type="InterPro" id="IPR001267">
    <property type="entry name" value="Thymidine_kinase"/>
</dbReference>
<comment type="catalytic activity">
    <reaction evidence="10">
        <text>thymidine + ATP = dTMP + ADP + H(+)</text>
        <dbReference type="Rhea" id="RHEA:19129"/>
        <dbReference type="ChEBI" id="CHEBI:15378"/>
        <dbReference type="ChEBI" id="CHEBI:17748"/>
        <dbReference type="ChEBI" id="CHEBI:30616"/>
        <dbReference type="ChEBI" id="CHEBI:63528"/>
        <dbReference type="ChEBI" id="CHEBI:456216"/>
        <dbReference type="EC" id="2.7.1.21"/>
    </reaction>
    <physiologicalReaction direction="left-to-right" evidence="10">
        <dbReference type="Rhea" id="RHEA:19130"/>
    </physiologicalReaction>
</comment>
<dbReference type="EnsemblMetazoa" id="XM_014398882.2">
    <property type="protein sequence ID" value="XP_014254368.1"/>
    <property type="gene ID" value="LOC106669414"/>
</dbReference>
<feature type="active site" description="Proton acceptor" evidence="11">
    <location>
        <position position="87"/>
    </location>
</feature>
<keyword evidence="16" id="KW-1185">Reference proteome</keyword>
<evidence type="ECO:0000256" key="2">
    <source>
        <dbReference type="ARBA" id="ARBA00022634"/>
    </source>
</evidence>
<reference evidence="15" key="1">
    <citation type="submission" date="2022-01" db="UniProtKB">
        <authorList>
            <consortium name="EnsemblMetazoa"/>
        </authorList>
    </citation>
    <scope>IDENTIFICATION</scope>
</reference>
<evidence type="ECO:0000256" key="14">
    <source>
        <dbReference type="RuleBase" id="RU004165"/>
    </source>
</evidence>
<evidence type="ECO:0000256" key="3">
    <source>
        <dbReference type="ARBA" id="ARBA00022679"/>
    </source>
</evidence>
<evidence type="ECO:0000256" key="4">
    <source>
        <dbReference type="ARBA" id="ARBA00022723"/>
    </source>
</evidence>
<dbReference type="OMA" id="EAYEPRC"/>
<comment type="subunit">
    <text evidence="9">Homotetramer. Tetramerization from dimerization is induced by ATP and increases catalytic efficiency due to a high affinity for thymidine. Tetramerization is inhibited by phosphorylation at Ser-13. Interacts (via the KEN box) with FZR1.</text>
</comment>
<proteinExistence type="inferred from homology"/>
<dbReference type="GO" id="GO:0046872">
    <property type="term" value="F:metal ion binding"/>
    <property type="evidence" value="ECO:0007669"/>
    <property type="project" value="UniProtKB-KW"/>
</dbReference>
<keyword evidence="3 13" id="KW-0808">Transferase</keyword>
<dbReference type="GO" id="GO:0071897">
    <property type="term" value="P:DNA biosynthetic process"/>
    <property type="evidence" value="ECO:0007669"/>
    <property type="project" value="UniProtKB-KW"/>
</dbReference>
<keyword evidence="7" id="KW-0862">Zinc</keyword>
<organism evidence="15 16">
    <name type="scientific">Cimex lectularius</name>
    <name type="common">Bed bug</name>
    <name type="synonym">Acanthia lectularia</name>
    <dbReference type="NCBI Taxonomy" id="79782"/>
    <lineage>
        <taxon>Eukaryota</taxon>
        <taxon>Metazoa</taxon>
        <taxon>Ecdysozoa</taxon>
        <taxon>Arthropoda</taxon>
        <taxon>Hexapoda</taxon>
        <taxon>Insecta</taxon>
        <taxon>Pterygota</taxon>
        <taxon>Neoptera</taxon>
        <taxon>Paraneoptera</taxon>
        <taxon>Hemiptera</taxon>
        <taxon>Heteroptera</taxon>
        <taxon>Panheteroptera</taxon>
        <taxon>Cimicomorpha</taxon>
        <taxon>Cimicidae</taxon>
        <taxon>Cimex</taxon>
    </lineage>
</organism>
<evidence type="ECO:0000313" key="16">
    <source>
        <dbReference type="Proteomes" id="UP000494040"/>
    </source>
</evidence>
<comment type="similarity">
    <text evidence="1 14">Belongs to the thymidine kinase family.</text>
</comment>
<keyword evidence="2 13" id="KW-0237">DNA synthesis</keyword>
<evidence type="ECO:0000256" key="5">
    <source>
        <dbReference type="ARBA" id="ARBA00022741"/>
    </source>
</evidence>
<dbReference type="GO" id="GO:0004797">
    <property type="term" value="F:thymidine kinase activity"/>
    <property type="evidence" value="ECO:0007669"/>
    <property type="project" value="UniProtKB-EC"/>
</dbReference>
<evidence type="ECO:0000256" key="12">
    <source>
        <dbReference type="PIRSR" id="PIRSR035805-2"/>
    </source>
</evidence>
<dbReference type="InterPro" id="IPR027417">
    <property type="entry name" value="P-loop_NTPase"/>
</dbReference>
<dbReference type="Proteomes" id="UP000494040">
    <property type="component" value="Unassembled WGS sequence"/>
</dbReference>
<dbReference type="GO" id="GO:0046104">
    <property type="term" value="P:thymidine metabolic process"/>
    <property type="evidence" value="ECO:0007669"/>
    <property type="project" value="TreeGrafter"/>
</dbReference>
<feature type="binding site" evidence="12">
    <location>
        <position position="170"/>
    </location>
    <ligand>
        <name>substrate</name>
    </ligand>
</feature>
<evidence type="ECO:0000256" key="11">
    <source>
        <dbReference type="PIRSR" id="PIRSR035805-1"/>
    </source>
</evidence>
<evidence type="ECO:0000313" key="15">
    <source>
        <dbReference type="EnsemblMetazoa" id="XP_014254369.1"/>
    </source>
</evidence>
<evidence type="ECO:0000256" key="1">
    <source>
        <dbReference type="ARBA" id="ARBA00007587"/>
    </source>
</evidence>
<dbReference type="PANTHER" id="PTHR11441">
    <property type="entry name" value="THYMIDINE KINASE"/>
    <property type="match status" value="1"/>
</dbReference>
<dbReference type="SUPFAM" id="SSF52540">
    <property type="entry name" value="P-loop containing nucleoside triphosphate hydrolases"/>
    <property type="match status" value="1"/>
</dbReference>
<evidence type="ECO:0000256" key="6">
    <source>
        <dbReference type="ARBA" id="ARBA00022777"/>
    </source>
</evidence>
<dbReference type="KEGG" id="clec:106669414"/>
<dbReference type="EnsemblMetazoa" id="XM_014398883.2">
    <property type="protein sequence ID" value="XP_014254369.1"/>
    <property type="gene ID" value="LOC106669414"/>
</dbReference>
<evidence type="ECO:0000256" key="10">
    <source>
        <dbReference type="ARBA" id="ARBA00048113"/>
    </source>
</evidence>
<dbReference type="PIRSF" id="PIRSF035805">
    <property type="entry name" value="TK_cell"/>
    <property type="match status" value="1"/>
</dbReference>
<dbReference type="GeneID" id="106669414"/>
<protein>
    <recommendedName>
        <fullName evidence="13">Thymidine kinase</fullName>
        <ecNumber evidence="13">2.7.1.21</ecNumber>
    </recommendedName>
</protein>
<dbReference type="Gene3D" id="3.40.50.300">
    <property type="entry name" value="P-loop containing nucleotide triphosphate hydrolases"/>
    <property type="match status" value="1"/>
</dbReference>
<dbReference type="GO" id="GO:0005524">
    <property type="term" value="F:ATP binding"/>
    <property type="evidence" value="ECO:0007669"/>
    <property type="project" value="UniProtKB-KW"/>
</dbReference>
<accession>A0A8I6TG67</accession>
<dbReference type="OrthoDB" id="439028at2759"/>
<sequence length="204" mass="23083">MNKTTKGKLQVIFGPMFSGKTSELIRRIQRYSFGRYKCIVIRYTHDNRYCEDSIVTHDGYAITAIKTTKLGLIKNEIINYTVIGIDEGQFFPDVVEFCEEMCDAGKKIIVAALDGTFQRKPFGNALNLIPIAESVTKLNSICMSCFKDAPFTRRVTDDTQVELIGGIDKYMSVCENCYNIPSPSWGCPFQNPQKVTKTVQFELL</sequence>
<evidence type="ECO:0000256" key="7">
    <source>
        <dbReference type="ARBA" id="ARBA00022833"/>
    </source>
</evidence>
<dbReference type="Pfam" id="PF00265">
    <property type="entry name" value="TK"/>
    <property type="match status" value="1"/>
</dbReference>
<keyword evidence="5 13" id="KW-0547">Nucleotide-binding</keyword>
<keyword evidence="6 13" id="KW-0418">Kinase</keyword>
<dbReference type="PANTHER" id="PTHR11441:SF0">
    <property type="entry name" value="THYMIDINE KINASE, CYTOSOLIC"/>
    <property type="match status" value="1"/>
</dbReference>
<dbReference type="RefSeq" id="XP_014254368.1">
    <property type="nucleotide sequence ID" value="XM_014398882.2"/>
</dbReference>
<dbReference type="SUPFAM" id="SSF57716">
    <property type="entry name" value="Glucocorticoid receptor-like (DNA-binding domain)"/>
    <property type="match status" value="1"/>
</dbReference>
<dbReference type="EC" id="2.7.1.21" evidence="13"/>